<feature type="compositionally biased region" description="Basic and acidic residues" evidence="1">
    <location>
        <begin position="505"/>
        <end position="514"/>
    </location>
</feature>
<name>A0A0D2DZS4_9EURO</name>
<dbReference type="STRING" id="215243.A0A0D2DZS4"/>
<evidence type="ECO:0000313" key="4">
    <source>
        <dbReference type="EMBL" id="KIW41009.1"/>
    </source>
</evidence>
<dbReference type="InterPro" id="IPR013859">
    <property type="entry name" value="Ssr4_N"/>
</dbReference>
<evidence type="ECO:0008006" key="6">
    <source>
        <dbReference type="Google" id="ProtNLM"/>
    </source>
</evidence>
<feature type="compositionally biased region" description="Acidic residues" evidence="1">
    <location>
        <begin position="648"/>
        <end position="659"/>
    </location>
</feature>
<dbReference type="GeneID" id="27358680"/>
<dbReference type="InterPro" id="IPR046464">
    <property type="entry name" value="SWI-SNF_Ssr4_C"/>
</dbReference>
<feature type="region of interest" description="Disordered" evidence="1">
    <location>
        <begin position="361"/>
        <end position="392"/>
    </location>
</feature>
<organism evidence="4 5">
    <name type="scientific">Exophiala oligosperma</name>
    <dbReference type="NCBI Taxonomy" id="215243"/>
    <lineage>
        <taxon>Eukaryota</taxon>
        <taxon>Fungi</taxon>
        <taxon>Dikarya</taxon>
        <taxon>Ascomycota</taxon>
        <taxon>Pezizomycotina</taxon>
        <taxon>Eurotiomycetes</taxon>
        <taxon>Chaetothyriomycetidae</taxon>
        <taxon>Chaetothyriales</taxon>
        <taxon>Herpotrichiellaceae</taxon>
        <taxon>Exophiala</taxon>
    </lineage>
</organism>
<feature type="region of interest" description="Disordered" evidence="1">
    <location>
        <begin position="209"/>
        <end position="235"/>
    </location>
</feature>
<dbReference type="VEuPathDB" id="FungiDB:PV06_06606"/>
<feature type="region of interest" description="Disordered" evidence="1">
    <location>
        <begin position="424"/>
        <end position="676"/>
    </location>
</feature>
<protein>
    <recommendedName>
        <fullName evidence="6">DUF1750-domain-containing protein</fullName>
    </recommendedName>
</protein>
<evidence type="ECO:0000256" key="1">
    <source>
        <dbReference type="SAM" id="MobiDB-lite"/>
    </source>
</evidence>
<feature type="compositionally biased region" description="Low complexity" evidence="1">
    <location>
        <begin position="489"/>
        <end position="500"/>
    </location>
</feature>
<accession>A0A0D2DZS4</accession>
<feature type="compositionally biased region" description="Low complexity" evidence="1">
    <location>
        <begin position="429"/>
        <end position="442"/>
    </location>
</feature>
<dbReference type="OrthoDB" id="5321006at2759"/>
<dbReference type="AlphaFoldDB" id="A0A0D2DZS4"/>
<dbReference type="HOGENOM" id="CLU_013398_0_0_1"/>
<evidence type="ECO:0000259" key="3">
    <source>
        <dbReference type="Pfam" id="PF20497"/>
    </source>
</evidence>
<dbReference type="RefSeq" id="XP_016261225.1">
    <property type="nucleotide sequence ID" value="XM_016407745.1"/>
</dbReference>
<feature type="domain" description="SWI/SNF and RSC complexes subunit Ssr4 N-terminal" evidence="2">
    <location>
        <begin position="5"/>
        <end position="207"/>
    </location>
</feature>
<dbReference type="Proteomes" id="UP000053342">
    <property type="component" value="Unassembled WGS sequence"/>
</dbReference>
<feature type="domain" description="SWI/SNF and RSC complexes subunit Ssr4 C-terminal" evidence="3">
    <location>
        <begin position="229"/>
        <end position="672"/>
    </location>
</feature>
<sequence length="676" mass="73466">MNMLKDPAAGVPPQLLPHLHLLSKNRYPVASNPSLETIVGYLLEAPKVVREIQPVQWQMIETPQDGTLMLTWQPNEALETTFASDGYIWADAEHRFTSEVRGYTLEIFVQRSGYRASGEAMASHSRKRYRLVAGPANHGNIDPSLWLTHYSKASSRDHIPAASIPITPFVQAQIQQRRLIQSQGQLPRKEFMLHDRSNWPIIQMPTAMGRGGVPGQARRPGSVGGEATLEEEEDVSRGDLLDFMTPRDISRYRYEQHHEWMEEILESPYPTLAIVPSDLGLGRKGALEELTKDFFDAPLSAAHEPNAGPPARVGKLPAGQVEEFTNRATKKLAEMQEELEKMKKRHARRMARLQQSMALATAEKKLRTVPDVPERRSSTNSKADGPEETPRGAIEEIVHSVEEGTGMKVARTSVVTVVSKGGLTEISRPAPSTSSAAQATSPEKAAAPPTEMTDAPQTQQQQQQPDQVQGAKVDANDTPISEPPQQDVSESSAPSEARPPFAQQEPEKQEDAKSETVGGDVGADDLEMDVPMGGLDSAEGNGSGNENQDSSEWVMVDQEGSGGGDSGGAEVPETTDEAPTQQEQTTTDNTTKPAEQTTTVPPPELPVQSAQNSGLSTPGLNTPDFDMGGDFDNVEVDTAGDALASYDNDGDDLNLDNMEDSAFGDAFHPPEDEDMS</sequence>
<feature type="compositionally biased region" description="Low complexity" evidence="1">
    <location>
        <begin position="580"/>
        <end position="591"/>
    </location>
</feature>
<evidence type="ECO:0000259" key="2">
    <source>
        <dbReference type="Pfam" id="PF08549"/>
    </source>
</evidence>
<gene>
    <name evidence="4" type="ORF">PV06_06606</name>
</gene>
<feature type="compositionally biased region" description="Basic and acidic residues" evidence="1">
    <location>
        <begin position="362"/>
        <end position="377"/>
    </location>
</feature>
<evidence type="ECO:0000313" key="5">
    <source>
        <dbReference type="Proteomes" id="UP000053342"/>
    </source>
</evidence>
<dbReference type="EMBL" id="KN847337">
    <property type="protein sequence ID" value="KIW41009.1"/>
    <property type="molecule type" value="Genomic_DNA"/>
</dbReference>
<proteinExistence type="predicted"/>
<feature type="compositionally biased region" description="Polar residues" evidence="1">
    <location>
        <begin position="608"/>
        <end position="620"/>
    </location>
</feature>
<dbReference type="Pfam" id="PF08549">
    <property type="entry name" value="SWI-SNF_Ssr4_N"/>
    <property type="match status" value="1"/>
</dbReference>
<keyword evidence="5" id="KW-1185">Reference proteome</keyword>
<dbReference type="Pfam" id="PF20497">
    <property type="entry name" value="SWI-SNF_Ssr4_C"/>
    <property type="match status" value="1"/>
</dbReference>
<dbReference type="GO" id="GO:0006338">
    <property type="term" value="P:chromatin remodeling"/>
    <property type="evidence" value="ECO:0007669"/>
    <property type="project" value="InterPro"/>
</dbReference>
<reference evidence="4 5" key="1">
    <citation type="submission" date="2015-01" db="EMBL/GenBank/DDBJ databases">
        <title>The Genome Sequence of Exophiala oligosperma CBS72588.</title>
        <authorList>
            <consortium name="The Broad Institute Genomics Platform"/>
            <person name="Cuomo C."/>
            <person name="de Hoog S."/>
            <person name="Gorbushina A."/>
            <person name="Stielow B."/>
            <person name="Teixiera M."/>
            <person name="Abouelleil A."/>
            <person name="Chapman S.B."/>
            <person name="Priest M."/>
            <person name="Young S.K."/>
            <person name="Wortman J."/>
            <person name="Nusbaum C."/>
            <person name="Birren B."/>
        </authorList>
    </citation>
    <scope>NUCLEOTIDE SEQUENCE [LARGE SCALE GENOMIC DNA]</scope>
    <source>
        <strain evidence="4 5">CBS 72588</strain>
    </source>
</reference>
<feature type="compositionally biased region" description="Low complexity" evidence="1">
    <location>
        <begin position="457"/>
        <end position="469"/>
    </location>
</feature>